<dbReference type="Proteomes" id="UP000282529">
    <property type="component" value="Unassembled WGS sequence"/>
</dbReference>
<gene>
    <name evidence="3" type="ORF">EH198_03130</name>
</gene>
<accession>A0A3N9PB22</accession>
<organism evidence="3 4">
    <name type="scientific">Paenibacillus rhizophilus</name>
    <dbReference type="NCBI Taxonomy" id="1850366"/>
    <lineage>
        <taxon>Bacteria</taxon>
        <taxon>Bacillati</taxon>
        <taxon>Bacillota</taxon>
        <taxon>Bacilli</taxon>
        <taxon>Bacillales</taxon>
        <taxon>Paenibacillaceae</taxon>
        <taxon>Paenibacillus</taxon>
    </lineage>
</organism>
<dbReference type="EMBL" id="RQPI01000001">
    <property type="protein sequence ID" value="RQW13431.1"/>
    <property type="molecule type" value="Genomic_DNA"/>
</dbReference>
<dbReference type="Pfam" id="PF04715">
    <property type="entry name" value="Anth_synt_I_N"/>
    <property type="match status" value="1"/>
</dbReference>
<dbReference type="PANTHER" id="PTHR11236">
    <property type="entry name" value="AMINOBENZOATE/ANTHRANILATE SYNTHASE"/>
    <property type="match status" value="1"/>
</dbReference>
<sequence length="494" mass="56719">MKLLVTSRRFQMIQYSAIELNIKSLTVEELVNNLNQNSKLFFLDSANNESHDFEIPQEQYLQEKSKYSFLGVNPIREFCYSNDNEEAIKVLKRLDEFLDIKINKLNVFVEPVDEELKQQLKPQFFFYASYNFGEKLQNIDNTSTDLIALPDVYCVLCADNFLINHHTSKIYYIYAGEEELDLFQLQYRVNMLTAASGADHLFKEEELVDAGDFESNFNLDEYLSAIDKIKNYIYDGHIYQVNLAQTFSFNFPGDYWDVYKKIRKSNPAPFCAFFKMGGMSILSTTPERFLYKKDGKVYTEPIKGTRPRGVTAEEDQINCQKLKTSEKERSENIMIVDLLRNDLGRICNYGTVEVEKLLYVEKYASVFQLISRVVGELKPELKFGDILEETFPGGSITGCPKLRAMEIIAEMEPSRRSLFTGTLGRISVDGETFDLSIVIRTILVSGQYAQISLGGGIVYDSSPVKEYQETIDKGAAIVKVFNLSREVEHDSSYR</sequence>
<protein>
    <submittedName>
        <fullName evidence="3">Anthranilate synthase component I family protein</fullName>
    </submittedName>
</protein>
<keyword evidence="4" id="KW-1185">Reference proteome</keyword>
<dbReference type="SUPFAM" id="SSF56322">
    <property type="entry name" value="ADC synthase"/>
    <property type="match status" value="1"/>
</dbReference>
<comment type="caution">
    <text evidence="3">The sequence shown here is derived from an EMBL/GenBank/DDBJ whole genome shotgun (WGS) entry which is preliminary data.</text>
</comment>
<dbReference type="OrthoDB" id="9803598at2"/>
<dbReference type="Gene3D" id="3.60.120.10">
    <property type="entry name" value="Anthranilate synthase"/>
    <property type="match status" value="1"/>
</dbReference>
<evidence type="ECO:0000313" key="3">
    <source>
        <dbReference type="EMBL" id="RQW13431.1"/>
    </source>
</evidence>
<dbReference type="InterPro" id="IPR019999">
    <property type="entry name" value="Anth_synth_I-like"/>
</dbReference>
<evidence type="ECO:0000259" key="2">
    <source>
        <dbReference type="Pfam" id="PF04715"/>
    </source>
</evidence>
<feature type="domain" description="Anthranilate synthase component I N-terminal" evidence="2">
    <location>
        <begin position="25"/>
        <end position="171"/>
    </location>
</feature>
<dbReference type="PANTHER" id="PTHR11236:SF9">
    <property type="entry name" value="ANTHRANILATE SYNTHASE COMPONENT 1"/>
    <property type="match status" value="1"/>
</dbReference>
<dbReference type="PRINTS" id="PR00095">
    <property type="entry name" value="ANTSNTHASEI"/>
</dbReference>
<name>A0A3N9PB22_9BACL</name>
<dbReference type="InterPro" id="IPR005801">
    <property type="entry name" value="ADC_synthase"/>
</dbReference>
<proteinExistence type="predicted"/>
<feature type="domain" description="Chorismate-utilising enzyme C-terminal" evidence="1">
    <location>
        <begin position="220"/>
        <end position="473"/>
    </location>
</feature>
<dbReference type="Pfam" id="PF00425">
    <property type="entry name" value="Chorismate_bind"/>
    <property type="match status" value="1"/>
</dbReference>
<reference evidence="3 4" key="1">
    <citation type="submission" date="2018-11" db="EMBL/GenBank/DDBJ databases">
        <title>Genome sequence of strain 7197.</title>
        <authorList>
            <person name="Gao J."/>
            <person name="Sun J."/>
        </authorList>
    </citation>
    <scope>NUCLEOTIDE SEQUENCE [LARGE SCALE GENOMIC DNA]</scope>
    <source>
        <strain evidence="3 4">7197</strain>
    </source>
</reference>
<dbReference type="InterPro" id="IPR006805">
    <property type="entry name" value="Anth_synth_I_N"/>
</dbReference>
<evidence type="ECO:0000259" key="1">
    <source>
        <dbReference type="Pfam" id="PF00425"/>
    </source>
</evidence>
<dbReference type="GO" id="GO:0000162">
    <property type="term" value="P:L-tryptophan biosynthetic process"/>
    <property type="evidence" value="ECO:0007669"/>
    <property type="project" value="TreeGrafter"/>
</dbReference>
<dbReference type="AlphaFoldDB" id="A0A3N9PB22"/>
<dbReference type="InterPro" id="IPR015890">
    <property type="entry name" value="Chorismate_C"/>
</dbReference>
<evidence type="ECO:0000313" key="4">
    <source>
        <dbReference type="Proteomes" id="UP000282529"/>
    </source>
</evidence>